<dbReference type="InterPro" id="IPR006175">
    <property type="entry name" value="YjgF/YER057c/UK114"/>
</dbReference>
<evidence type="ECO:0000313" key="7">
    <source>
        <dbReference type="EMBL" id="SCV04600.1"/>
    </source>
</evidence>
<dbReference type="OrthoDB" id="686384at2759"/>
<dbReference type="EMBL" id="LT598468">
    <property type="protein sequence ID" value="SCV04600.1"/>
    <property type="molecule type" value="Genomic_DNA"/>
</dbReference>
<dbReference type="CDD" id="cd01994">
    <property type="entry name" value="AANH_PF0828-like"/>
    <property type="match status" value="1"/>
</dbReference>
<dbReference type="STRING" id="1230905.A0A1G4KJ61"/>
<dbReference type="Proteomes" id="UP000191024">
    <property type="component" value="Chromosome H"/>
</dbReference>
<evidence type="ECO:0000256" key="5">
    <source>
        <dbReference type="ARBA" id="ARBA00048108"/>
    </source>
</evidence>
<dbReference type="FunFam" id="3.40.50.620:FF:000145">
    <property type="entry name" value="ATP-binding domain containing protein"/>
    <property type="match status" value="1"/>
</dbReference>
<protein>
    <recommendedName>
        <fullName evidence="2">Diphthine--ammonia ligase</fullName>
        <ecNumber evidence="1">6.3.1.14</ecNumber>
    </recommendedName>
    <alternativeName>
        <fullName evidence="3">Diphthamide synthase</fullName>
    </alternativeName>
    <alternativeName>
        <fullName evidence="4">Diphthamide synthetase</fullName>
    </alternativeName>
</protein>
<reference evidence="8" key="1">
    <citation type="submission" date="2016-03" db="EMBL/GenBank/DDBJ databases">
        <authorList>
            <person name="Devillers H."/>
        </authorList>
    </citation>
    <scope>NUCLEOTIDE SEQUENCE [LARGE SCALE GENOMIC DNA]</scope>
</reference>
<proteinExistence type="predicted"/>
<dbReference type="SUPFAM" id="SSF52402">
    <property type="entry name" value="Adenine nucleotide alpha hydrolases-like"/>
    <property type="match status" value="1"/>
</dbReference>
<sequence>MKFLGLISGGKDSCYSILHSIYQGHELVAFGNLYPADTTIQELDSLMFQTVGHDIVSLYSRCTGLPLIRRPISSSSSKNVSLNYRKTEGDEIEELYELLKEAKQKIPDLGAINVGAILSSYQRTRVEDVCSRLGLVVLSYLWQRDQTDLMKEMCVMSKSAINQDVNLFDARIIKVAAAGLDDRHLGKTLPEIFPALLRLNSLYDVHVCGEGGEFETMVLDAPFFTKGFLEPRPETWDNVHSEGGVHTLKMVVDFKEREAPISLETSLQSLPVPELLESAWWDIATSLSEKVTISSGNKSAYMNEISAQRVPVSFQRVGGCLFISNLQAKAGGDVERQLDDILGSLREELDRRNLDLSDVSHSTLTLKDMAHFKRVNDRYVESFNVSKIGPLPPSRSCIASDMLPEKSAVQLSVIVDAGVGLLLKGDKNGLHVQSRSYWAPCNIGPYSQAIWSGADENRVTTISGQIALIPASMEMIESLSATICPSISQSVLSLRHFHKVKEAIEASYDLEMVCYISKDFMVPVVTETWAAYQRSKLCKQPLGSKKLIILKVSSLPRNALCEWVGTVCSTLTRVKDYTSDSHNDDPGNDCQQGEVQDKQADGWSKFSICETPVESNRNVRLFSSGFFDLEDLQDLPSVPSSNFQVRLFYDPRSNFDDTSIPGAEINYVEAVYDAEGNERSVGFQTQQLVI</sequence>
<gene>
    <name evidence="7" type="ORF">LAMI_0H17436G</name>
</gene>
<dbReference type="Gene3D" id="3.90.1490.10">
    <property type="entry name" value="putative n-type atp pyrophosphatase, domain 2"/>
    <property type="match status" value="1"/>
</dbReference>
<comment type="catalytic activity">
    <reaction evidence="5">
        <text>diphthine-[translation elongation factor 2] + NH4(+) + ATP = diphthamide-[translation elongation factor 2] + AMP + diphosphate + H(+)</text>
        <dbReference type="Rhea" id="RHEA:19753"/>
        <dbReference type="Rhea" id="RHEA-COMP:10172"/>
        <dbReference type="Rhea" id="RHEA-COMP:10174"/>
        <dbReference type="ChEBI" id="CHEBI:15378"/>
        <dbReference type="ChEBI" id="CHEBI:16692"/>
        <dbReference type="ChEBI" id="CHEBI:28938"/>
        <dbReference type="ChEBI" id="CHEBI:30616"/>
        <dbReference type="ChEBI" id="CHEBI:33019"/>
        <dbReference type="ChEBI" id="CHEBI:82696"/>
        <dbReference type="ChEBI" id="CHEBI:456215"/>
        <dbReference type="EC" id="6.3.1.14"/>
    </reaction>
</comment>
<feature type="domain" description="Diphthamide synthase" evidence="6">
    <location>
        <begin position="1"/>
        <end position="226"/>
    </location>
</feature>
<dbReference type="InterPro" id="IPR014729">
    <property type="entry name" value="Rossmann-like_a/b/a_fold"/>
</dbReference>
<dbReference type="GO" id="GO:0017178">
    <property type="term" value="F:diphthine-ammonia ligase activity"/>
    <property type="evidence" value="ECO:0007669"/>
    <property type="project" value="UniProtKB-EC"/>
</dbReference>
<dbReference type="PANTHER" id="PTHR12196:SF2">
    <property type="entry name" value="DIPHTHINE--AMMONIA LIGASE"/>
    <property type="match status" value="1"/>
</dbReference>
<dbReference type="InterPro" id="IPR035959">
    <property type="entry name" value="RutC-like_sf"/>
</dbReference>
<dbReference type="NCBIfam" id="TIGR00290">
    <property type="entry name" value="MJ0570_dom"/>
    <property type="match status" value="1"/>
</dbReference>
<evidence type="ECO:0000256" key="4">
    <source>
        <dbReference type="ARBA" id="ARBA00031552"/>
    </source>
</evidence>
<evidence type="ECO:0000259" key="6">
    <source>
        <dbReference type="Pfam" id="PF01902"/>
    </source>
</evidence>
<dbReference type="Pfam" id="PF01902">
    <property type="entry name" value="Diphthami_syn_2"/>
    <property type="match status" value="1"/>
</dbReference>
<dbReference type="PANTHER" id="PTHR12196">
    <property type="entry name" value="DOMAIN OF UNKNOWN FUNCTION 71 DUF71 -CONTAINING PROTEIN"/>
    <property type="match status" value="1"/>
</dbReference>
<evidence type="ECO:0000256" key="2">
    <source>
        <dbReference type="ARBA" id="ARBA00018426"/>
    </source>
</evidence>
<dbReference type="Pfam" id="PF01042">
    <property type="entry name" value="Ribonuc_L-PSP"/>
    <property type="match status" value="1"/>
</dbReference>
<dbReference type="GO" id="GO:0017183">
    <property type="term" value="P:protein histidyl modification to diphthamide"/>
    <property type="evidence" value="ECO:0007669"/>
    <property type="project" value="TreeGrafter"/>
</dbReference>
<evidence type="ECO:0000313" key="8">
    <source>
        <dbReference type="Proteomes" id="UP000191024"/>
    </source>
</evidence>
<dbReference type="AlphaFoldDB" id="A0A1G4KJ61"/>
<evidence type="ECO:0000256" key="3">
    <source>
        <dbReference type="ARBA" id="ARBA00029814"/>
    </source>
</evidence>
<dbReference type="InterPro" id="IPR002761">
    <property type="entry name" value="Diphthami_syn_dom"/>
</dbReference>
<dbReference type="Gene3D" id="3.40.50.620">
    <property type="entry name" value="HUPs"/>
    <property type="match status" value="1"/>
</dbReference>
<evidence type="ECO:0000256" key="1">
    <source>
        <dbReference type="ARBA" id="ARBA00012089"/>
    </source>
</evidence>
<dbReference type="EC" id="6.3.1.14" evidence="1"/>
<organism evidence="7 8">
    <name type="scientific">Lachancea mirantina</name>
    <dbReference type="NCBI Taxonomy" id="1230905"/>
    <lineage>
        <taxon>Eukaryota</taxon>
        <taxon>Fungi</taxon>
        <taxon>Dikarya</taxon>
        <taxon>Ascomycota</taxon>
        <taxon>Saccharomycotina</taxon>
        <taxon>Saccharomycetes</taxon>
        <taxon>Saccharomycetales</taxon>
        <taxon>Saccharomycetaceae</taxon>
        <taxon>Lachancea</taxon>
    </lineage>
</organism>
<dbReference type="SUPFAM" id="SSF55298">
    <property type="entry name" value="YjgF-like"/>
    <property type="match status" value="2"/>
</dbReference>
<name>A0A1G4KJ61_9SACH</name>
<dbReference type="CDD" id="cd06156">
    <property type="entry name" value="eu_AANH_C_2"/>
    <property type="match status" value="1"/>
</dbReference>
<dbReference type="Gene3D" id="3.30.1330.40">
    <property type="entry name" value="RutC-like"/>
    <property type="match status" value="2"/>
</dbReference>
<keyword evidence="8" id="KW-1185">Reference proteome</keyword>
<dbReference type="InterPro" id="IPR030662">
    <property type="entry name" value="DPH6/MJ0570"/>
</dbReference>
<accession>A0A1G4KJ61</accession>